<sequence length="118" mass="13472">MFTNDLLYQLALTQVPQVGDIQARLLVQRFGSAEAVFKARKHQLETMEGIGSIRAENICRFSNFAPAAAEINFLERYQIQPLFLPRPATRKGCCNVPMHPCCFFTKAQPTSMHPRFWP</sequence>
<dbReference type="SUPFAM" id="SSF47781">
    <property type="entry name" value="RuvA domain 2-like"/>
    <property type="match status" value="1"/>
</dbReference>
<feature type="domain" description="DisA/LigA helix-hairpin-helix motif" evidence="3">
    <location>
        <begin position="15"/>
        <end position="62"/>
    </location>
</feature>
<dbReference type="Proteomes" id="UP000184368">
    <property type="component" value="Unassembled WGS sequence"/>
</dbReference>
<evidence type="ECO:0000313" key="4">
    <source>
        <dbReference type="EMBL" id="SHF48774.1"/>
    </source>
</evidence>
<dbReference type="GO" id="GO:0006281">
    <property type="term" value="P:DNA repair"/>
    <property type="evidence" value="ECO:0007669"/>
    <property type="project" value="UniProtKB-KW"/>
</dbReference>
<dbReference type="InterPro" id="IPR041663">
    <property type="entry name" value="DisA/LigA_HHH"/>
</dbReference>
<gene>
    <name evidence="4" type="ORF">SAMN05444008_108198</name>
</gene>
<evidence type="ECO:0000256" key="1">
    <source>
        <dbReference type="ARBA" id="ARBA00022763"/>
    </source>
</evidence>
<keyword evidence="1" id="KW-0227">DNA damage</keyword>
<proteinExistence type="predicted"/>
<dbReference type="RefSeq" id="WP_245798358.1">
    <property type="nucleotide sequence ID" value="NZ_FQUO01000008.1"/>
</dbReference>
<dbReference type="Pfam" id="PF12826">
    <property type="entry name" value="HHH_2"/>
    <property type="match status" value="1"/>
</dbReference>
<dbReference type="AlphaFoldDB" id="A0A1M5C1V3"/>
<accession>A0A1M5C1V3</accession>
<name>A0A1M5C1V3_9BACT</name>
<reference evidence="4 5" key="1">
    <citation type="submission" date="2016-11" db="EMBL/GenBank/DDBJ databases">
        <authorList>
            <person name="Jaros S."/>
            <person name="Januszkiewicz K."/>
            <person name="Wedrychowicz H."/>
        </authorList>
    </citation>
    <scope>NUCLEOTIDE SEQUENCE [LARGE SCALE GENOMIC DNA]</scope>
    <source>
        <strain evidence="4 5">DSM 26897</strain>
    </source>
</reference>
<keyword evidence="5" id="KW-1185">Reference proteome</keyword>
<keyword evidence="2" id="KW-0234">DNA repair</keyword>
<dbReference type="Gene3D" id="1.10.150.20">
    <property type="entry name" value="5' to 3' exonuclease, C-terminal subdomain"/>
    <property type="match status" value="1"/>
</dbReference>
<protein>
    <submittedName>
        <fullName evidence="4">Helix-hairpin-helix motif-containing protein</fullName>
    </submittedName>
</protein>
<evidence type="ECO:0000256" key="2">
    <source>
        <dbReference type="ARBA" id="ARBA00023204"/>
    </source>
</evidence>
<dbReference type="EMBL" id="FQUO01000008">
    <property type="protein sequence ID" value="SHF48774.1"/>
    <property type="molecule type" value="Genomic_DNA"/>
</dbReference>
<dbReference type="InterPro" id="IPR010994">
    <property type="entry name" value="RuvA_2-like"/>
</dbReference>
<organism evidence="4 5">
    <name type="scientific">Cnuella takakiae</name>
    <dbReference type="NCBI Taxonomy" id="1302690"/>
    <lineage>
        <taxon>Bacteria</taxon>
        <taxon>Pseudomonadati</taxon>
        <taxon>Bacteroidota</taxon>
        <taxon>Chitinophagia</taxon>
        <taxon>Chitinophagales</taxon>
        <taxon>Chitinophagaceae</taxon>
        <taxon>Cnuella</taxon>
    </lineage>
</organism>
<evidence type="ECO:0000259" key="3">
    <source>
        <dbReference type="Pfam" id="PF12826"/>
    </source>
</evidence>
<evidence type="ECO:0000313" key="5">
    <source>
        <dbReference type="Proteomes" id="UP000184368"/>
    </source>
</evidence>